<evidence type="ECO:0000256" key="2">
    <source>
        <dbReference type="SAM" id="Phobius"/>
    </source>
</evidence>
<evidence type="ECO:0008006" key="5">
    <source>
        <dbReference type="Google" id="ProtNLM"/>
    </source>
</evidence>
<feature type="transmembrane region" description="Helical" evidence="2">
    <location>
        <begin position="86"/>
        <end position="107"/>
    </location>
</feature>
<keyword evidence="2" id="KW-0472">Membrane</keyword>
<keyword evidence="2" id="KW-0812">Transmembrane</keyword>
<evidence type="ECO:0000256" key="1">
    <source>
        <dbReference type="SAM" id="MobiDB-lite"/>
    </source>
</evidence>
<dbReference type="AlphaFoldDB" id="A0A0G1Z7B0"/>
<accession>A0A0G1Z7B0</accession>
<comment type="caution">
    <text evidence="3">The sequence shown here is derived from an EMBL/GenBank/DDBJ whole genome shotgun (WGS) entry which is preliminary data.</text>
</comment>
<feature type="compositionally biased region" description="Basic and acidic residues" evidence="1">
    <location>
        <begin position="17"/>
        <end position="38"/>
    </location>
</feature>
<name>A0A0G1Z7B0_9BACT</name>
<proteinExistence type="predicted"/>
<reference evidence="3 4" key="1">
    <citation type="journal article" date="2015" name="Nature">
        <title>rRNA introns, odd ribosomes, and small enigmatic genomes across a large radiation of phyla.</title>
        <authorList>
            <person name="Brown C.T."/>
            <person name="Hug L.A."/>
            <person name="Thomas B.C."/>
            <person name="Sharon I."/>
            <person name="Castelle C.J."/>
            <person name="Singh A."/>
            <person name="Wilkins M.J."/>
            <person name="Williams K.H."/>
            <person name="Banfield J.F."/>
        </authorList>
    </citation>
    <scope>NUCLEOTIDE SEQUENCE [LARGE SCALE GENOMIC DNA]</scope>
</reference>
<protein>
    <recommendedName>
        <fullName evidence="5">Baseplate protein J-like domain-containing protein</fullName>
    </recommendedName>
</protein>
<keyword evidence="2" id="KW-1133">Transmembrane helix</keyword>
<dbReference type="EMBL" id="LCQW01000023">
    <property type="protein sequence ID" value="KKW23437.1"/>
    <property type="molecule type" value="Genomic_DNA"/>
</dbReference>
<sequence>MAKDYFQDIVPPQGARPRRESERRLPNKTEEPLEEHGFATEAYGEEQNPPERSIRNIPTPLRRRPREEKREVPGMPPPIAPHSSRLWMWIAVAVSIFILIVLALFVFRSTTVTVIPRSHPVVFDQSAQFTAYPAANATAEVLTYTVEVSDLQDSEVVQSSGTEHAETKASGSIIIENNYSASPVKLIKNTRFENPSGLIFRIPADVVVPGKSAGKPGAMSVTVVADKSGDQYNIGPTDTFTVPGLKSNAAMYSGVRAHSDSAMTGGFVGDRPAVESGAMQAAQATIRTRIAQKIRDSISAREGVVVIPDLIKITFTEGQNTSEAGGGVRVHEKAHVEMPVFPKDAYAKAVANVVSADAENSSIEIVPSEGYAANTPKDTTVALGKAPLTFTLTGKATIVWHVDAAALAKTLAGINEAVFQNAVTTFPSIQEAHARIEPFWKSTFPADPSKIKIIVGQPAPTTTP</sequence>
<gene>
    <name evidence="3" type="ORF">UY67_C0023G0006</name>
</gene>
<feature type="region of interest" description="Disordered" evidence="1">
    <location>
        <begin position="1"/>
        <end position="76"/>
    </location>
</feature>
<dbReference type="STRING" id="1618671.UY67_C0023G0006"/>
<organism evidence="3 4">
    <name type="scientific">Candidatus Kaiserbacteria bacterium GW2011_GWA2_52_12</name>
    <dbReference type="NCBI Taxonomy" id="1618671"/>
    <lineage>
        <taxon>Bacteria</taxon>
        <taxon>Candidatus Kaiseribacteriota</taxon>
    </lineage>
</organism>
<evidence type="ECO:0000313" key="4">
    <source>
        <dbReference type="Proteomes" id="UP000034273"/>
    </source>
</evidence>
<evidence type="ECO:0000313" key="3">
    <source>
        <dbReference type="EMBL" id="KKW23437.1"/>
    </source>
</evidence>
<dbReference type="Proteomes" id="UP000034273">
    <property type="component" value="Unassembled WGS sequence"/>
</dbReference>